<evidence type="ECO:0000313" key="3">
    <source>
        <dbReference type="EMBL" id="KAK9504822.1"/>
    </source>
</evidence>
<dbReference type="Proteomes" id="UP001461498">
    <property type="component" value="Unassembled WGS sequence"/>
</dbReference>
<feature type="binding site" evidence="1">
    <location>
        <position position="60"/>
    </location>
    <ligand>
        <name>Zn(2+)</name>
        <dbReference type="ChEBI" id="CHEBI:29105"/>
    </ligand>
</feature>
<dbReference type="EMBL" id="JAPXFL010000006">
    <property type="protein sequence ID" value="KAK9504822.1"/>
    <property type="molecule type" value="Genomic_DNA"/>
</dbReference>
<sequence length="218" mass="23900">MSDIDVPVKCFCRLCAKYELCTNIYSSIGMRQLLAVKITTCLPIQIDKNDKLTKGVCPGCVVKLNSAYELITTCVKVQSKLEEALNNGYQDGLEEVSSSVVKPMSVNFSSDESPPADSVMVLPLSVDNLAEFNRLNDGNGEKVVEDCSPPLAVIASVRTLASGPPNKIHTANTAAPGELEHRAKKERKTVCRFCKQWYPRSKIKDHEAAHCVVDPQQT</sequence>
<feature type="binding site" evidence="1">
    <location>
        <position position="57"/>
    </location>
    <ligand>
        <name>Zn(2+)</name>
        <dbReference type="ChEBI" id="CHEBI:29105"/>
    </ligand>
</feature>
<dbReference type="SUPFAM" id="SSF57716">
    <property type="entry name" value="Glucocorticoid receptor-like (DNA-binding domain)"/>
    <property type="match status" value="1"/>
</dbReference>
<evidence type="ECO:0000259" key="2">
    <source>
        <dbReference type="PROSITE" id="PS51915"/>
    </source>
</evidence>
<dbReference type="Pfam" id="PF07776">
    <property type="entry name" value="zf-AD"/>
    <property type="match status" value="1"/>
</dbReference>
<evidence type="ECO:0000313" key="4">
    <source>
        <dbReference type="Proteomes" id="UP001461498"/>
    </source>
</evidence>
<dbReference type="AlphaFoldDB" id="A0AAW1D7D2"/>
<keyword evidence="4" id="KW-1185">Reference proteome</keyword>
<accession>A0AAW1D7D2</accession>
<dbReference type="PROSITE" id="PS51915">
    <property type="entry name" value="ZAD"/>
    <property type="match status" value="1"/>
</dbReference>
<dbReference type="SMART" id="SM00868">
    <property type="entry name" value="zf-AD"/>
    <property type="match status" value="1"/>
</dbReference>
<feature type="binding site" evidence="1">
    <location>
        <position position="12"/>
    </location>
    <ligand>
        <name>Zn(2+)</name>
        <dbReference type="ChEBI" id="CHEBI:29105"/>
    </ligand>
</feature>
<comment type="caution">
    <text evidence="3">The sequence shown here is derived from an EMBL/GenBank/DDBJ whole genome shotgun (WGS) entry which is preliminary data.</text>
</comment>
<dbReference type="GO" id="GO:0005634">
    <property type="term" value="C:nucleus"/>
    <property type="evidence" value="ECO:0007669"/>
    <property type="project" value="InterPro"/>
</dbReference>
<dbReference type="InterPro" id="IPR012934">
    <property type="entry name" value="Znf_AD"/>
</dbReference>
<reference evidence="3 4" key="1">
    <citation type="submission" date="2022-12" db="EMBL/GenBank/DDBJ databases">
        <title>Chromosome-level genome assembly of true bugs.</title>
        <authorList>
            <person name="Ma L."/>
            <person name="Li H."/>
        </authorList>
    </citation>
    <scope>NUCLEOTIDE SEQUENCE [LARGE SCALE GENOMIC DNA]</scope>
    <source>
        <strain evidence="3">Lab_2022b</strain>
    </source>
</reference>
<keyword evidence="1" id="KW-0479">Metal-binding</keyword>
<evidence type="ECO:0000256" key="1">
    <source>
        <dbReference type="PROSITE-ProRule" id="PRU01263"/>
    </source>
</evidence>
<organism evidence="3 4">
    <name type="scientific">Rhynocoris fuscipes</name>
    <dbReference type="NCBI Taxonomy" id="488301"/>
    <lineage>
        <taxon>Eukaryota</taxon>
        <taxon>Metazoa</taxon>
        <taxon>Ecdysozoa</taxon>
        <taxon>Arthropoda</taxon>
        <taxon>Hexapoda</taxon>
        <taxon>Insecta</taxon>
        <taxon>Pterygota</taxon>
        <taxon>Neoptera</taxon>
        <taxon>Paraneoptera</taxon>
        <taxon>Hemiptera</taxon>
        <taxon>Heteroptera</taxon>
        <taxon>Panheteroptera</taxon>
        <taxon>Cimicomorpha</taxon>
        <taxon>Reduviidae</taxon>
        <taxon>Harpactorinae</taxon>
        <taxon>Harpactorini</taxon>
        <taxon>Rhynocoris</taxon>
    </lineage>
</organism>
<gene>
    <name evidence="3" type="ORF">O3M35_009002</name>
</gene>
<feature type="domain" description="ZAD" evidence="2">
    <location>
        <begin position="10"/>
        <end position="84"/>
    </location>
</feature>
<keyword evidence="1" id="KW-0862">Zinc</keyword>
<dbReference type="GO" id="GO:0008270">
    <property type="term" value="F:zinc ion binding"/>
    <property type="evidence" value="ECO:0007669"/>
    <property type="project" value="UniProtKB-UniRule"/>
</dbReference>
<proteinExistence type="predicted"/>
<protein>
    <recommendedName>
        <fullName evidence="2">ZAD domain-containing protein</fullName>
    </recommendedName>
</protein>
<name>A0AAW1D7D2_9HEMI</name>
<dbReference type="PANTHER" id="PTHR39942:SF1">
    <property type="entry name" value="BCDNA.LD26519-RELATED"/>
    <property type="match status" value="1"/>
</dbReference>
<feature type="binding site" evidence="1">
    <location>
        <position position="15"/>
    </location>
    <ligand>
        <name>Zn(2+)</name>
        <dbReference type="ChEBI" id="CHEBI:29105"/>
    </ligand>
</feature>
<dbReference type="Gene3D" id="3.40.1800.20">
    <property type="match status" value="1"/>
</dbReference>
<keyword evidence="1" id="KW-0863">Zinc-finger</keyword>
<dbReference type="PANTHER" id="PTHR39942">
    <property type="entry name" value="BCDNA.LD26519-RELATED"/>
    <property type="match status" value="1"/>
</dbReference>